<evidence type="ECO:0000313" key="5">
    <source>
        <dbReference type="Proteomes" id="UP000240624"/>
    </source>
</evidence>
<dbReference type="AlphaFoldDB" id="A0A1X7A0Q7"/>
<protein>
    <submittedName>
        <fullName evidence="3">Ribosomal protein S6--L-glutamate ligase</fullName>
    </submittedName>
    <submittedName>
        <fullName evidence="2">RimK-like ATP-grasp domain-containing protein</fullName>
    </submittedName>
</protein>
<dbReference type="Gene3D" id="3.30.470.20">
    <property type="entry name" value="ATP-grasp fold, B domain"/>
    <property type="match status" value="1"/>
</dbReference>
<keyword evidence="3" id="KW-0436">Ligase</keyword>
<keyword evidence="5" id="KW-1185">Reference proteome</keyword>
<keyword evidence="3" id="KW-0689">Ribosomal protein</keyword>
<sequence length="370" mass="42741">MLCSSLIRRPRLTILDRPNQTKNIIERSIVIAIHTRSGSFVTEWIAYCKERGIQYKEVDCFASDIIQQLRGCQALLWHWKHSDFRAQLFARQLIASVENMGITVFPDNSTAWHYDDKVGQKYLLEAVGAPLVETHIFYDKETAIQWIEQADFPKVWKLRGGAGSQNVQLIGSRRHARRLAKVAFSRGWRNSRFYNLRDRIWQFKRDKTLGSFVNIGRGIVRSVLPHRANSRSSRQVDYLYFQNFIPESDHDIRVVVIGKRAFAIKRMVREGDFRASGSGAIHYEPAYIPKECIEIAFDVAADMQAQSCAFDFIYSGSKWLVIEISYTFTADAYRKCPGFWDRSMNWHPASVTPERFVLEDLLDVLSNNAA</sequence>
<evidence type="ECO:0000313" key="4">
    <source>
        <dbReference type="Proteomes" id="UP000193495"/>
    </source>
</evidence>
<dbReference type="EMBL" id="FWFY01000013">
    <property type="protein sequence ID" value="SLN66924.1"/>
    <property type="molecule type" value="Genomic_DNA"/>
</dbReference>
<dbReference type="InterPro" id="IPR013651">
    <property type="entry name" value="ATP-grasp_RimK-type"/>
</dbReference>
<evidence type="ECO:0000259" key="1">
    <source>
        <dbReference type="Pfam" id="PF08443"/>
    </source>
</evidence>
<dbReference type="Proteomes" id="UP000240624">
    <property type="component" value="Unassembled WGS sequence"/>
</dbReference>
<dbReference type="EMBL" id="PYGB01000023">
    <property type="protein sequence ID" value="PSK80414.1"/>
    <property type="molecule type" value="Genomic_DNA"/>
</dbReference>
<dbReference type="GO" id="GO:0009432">
    <property type="term" value="P:SOS response"/>
    <property type="evidence" value="ECO:0007669"/>
    <property type="project" value="TreeGrafter"/>
</dbReference>
<dbReference type="SUPFAM" id="SSF56059">
    <property type="entry name" value="Glutathione synthetase ATP-binding domain-like"/>
    <property type="match status" value="1"/>
</dbReference>
<evidence type="ECO:0000313" key="3">
    <source>
        <dbReference type="EMBL" id="SLN66924.1"/>
    </source>
</evidence>
<proteinExistence type="predicted"/>
<gene>
    <name evidence="3" type="primary">rimK</name>
    <name evidence="2" type="ORF">CLV79_12312</name>
    <name evidence="3" type="ORF">LOS8367_03316</name>
</gene>
<reference evidence="3 4" key="1">
    <citation type="submission" date="2017-03" db="EMBL/GenBank/DDBJ databases">
        <authorList>
            <person name="Afonso C.L."/>
            <person name="Miller P.J."/>
            <person name="Scott M.A."/>
            <person name="Spackman E."/>
            <person name="Goraichik I."/>
            <person name="Dimitrov K.M."/>
            <person name="Suarez D.L."/>
            <person name="Swayne D.E."/>
        </authorList>
    </citation>
    <scope>NUCLEOTIDE SEQUENCE [LARGE SCALE GENOMIC DNA]</scope>
    <source>
        <strain evidence="3 4">CECT 8367</strain>
    </source>
</reference>
<reference evidence="2 5" key="2">
    <citation type="submission" date="2018-03" db="EMBL/GenBank/DDBJ databases">
        <title>Genomic Encyclopedia of Archaeal and Bacterial Type Strains, Phase II (KMG-II): from individual species to whole genera.</title>
        <authorList>
            <person name="Goeker M."/>
        </authorList>
    </citation>
    <scope>NUCLEOTIDE SEQUENCE [LARGE SCALE GENOMIC DNA]</scope>
    <source>
        <strain evidence="2 5">DSM 29956</strain>
    </source>
</reference>
<dbReference type="GO" id="GO:0005737">
    <property type="term" value="C:cytoplasm"/>
    <property type="evidence" value="ECO:0007669"/>
    <property type="project" value="TreeGrafter"/>
</dbReference>
<accession>A0A1X7A0Q7</accession>
<organism evidence="3 4">
    <name type="scientific">Limimaricola soesokkakensis</name>
    <dbReference type="NCBI Taxonomy" id="1343159"/>
    <lineage>
        <taxon>Bacteria</taxon>
        <taxon>Pseudomonadati</taxon>
        <taxon>Pseudomonadota</taxon>
        <taxon>Alphaproteobacteria</taxon>
        <taxon>Rhodobacterales</taxon>
        <taxon>Paracoccaceae</taxon>
        <taxon>Limimaricola</taxon>
    </lineage>
</organism>
<dbReference type="PANTHER" id="PTHR21621:SF0">
    <property type="entry name" value="BETA-CITRYLGLUTAMATE SYNTHASE B-RELATED"/>
    <property type="match status" value="1"/>
</dbReference>
<dbReference type="PANTHER" id="PTHR21621">
    <property type="entry name" value="RIBOSOMAL PROTEIN S6 MODIFICATION PROTEIN"/>
    <property type="match status" value="1"/>
</dbReference>
<feature type="domain" description="ATP-grasp fold RimK-type" evidence="1">
    <location>
        <begin position="239"/>
        <end position="325"/>
    </location>
</feature>
<evidence type="ECO:0000313" key="2">
    <source>
        <dbReference type="EMBL" id="PSK80414.1"/>
    </source>
</evidence>
<name>A0A1X7A0Q7_9RHOB</name>
<dbReference type="Pfam" id="PF08443">
    <property type="entry name" value="RimK"/>
    <property type="match status" value="1"/>
</dbReference>
<dbReference type="GO" id="GO:0018169">
    <property type="term" value="F:ribosomal S6-glutamic acid ligase activity"/>
    <property type="evidence" value="ECO:0007669"/>
    <property type="project" value="TreeGrafter"/>
</dbReference>
<dbReference type="Proteomes" id="UP000193495">
    <property type="component" value="Unassembled WGS sequence"/>
</dbReference>
<dbReference type="GO" id="GO:0005840">
    <property type="term" value="C:ribosome"/>
    <property type="evidence" value="ECO:0007669"/>
    <property type="project" value="UniProtKB-KW"/>
</dbReference>
<keyword evidence="3" id="KW-0687">Ribonucleoprotein</keyword>